<feature type="non-terminal residue" evidence="1">
    <location>
        <position position="1"/>
    </location>
</feature>
<evidence type="ECO:0008006" key="2">
    <source>
        <dbReference type="Google" id="ProtNLM"/>
    </source>
</evidence>
<accession>A0A382J143</accession>
<organism evidence="1">
    <name type="scientific">marine metagenome</name>
    <dbReference type="NCBI Taxonomy" id="408172"/>
    <lineage>
        <taxon>unclassified sequences</taxon>
        <taxon>metagenomes</taxon>
        <taxon>ecological metagenomes</taxon>
    </lineage>
</organism>
<name>A0A382J143_9ZZZZ</name>
<dbReference type="PROSITE" id="PS00018">
    <property type="entry name" value="EF_HAND_1"/>
    <property type="match status" value="1"/>
</dbReference>
<protein>
    <recommendedName>
        <fullName evidence="2">EF-hand domain-containing protein</fullName>
    </recommendedName>
</protein>
<gene>
    <name evidence="1" type="ORF">METZ01_LOCUS258470</name>
</gene>
<proteinExistence type="predicted"/>
<dbReference type="AlphaFoldDB" id="A0A382J143"/>
<feature type="non-terminal residue" evidence="1">
    <location>
        <position position="352"/>
    </location>
</feature>
<reference evidence="1" key="1">
    <citation type="submission" date="2018-05" db="EMBL/GenBank/DDBJ databases">
        <authorList>
            <person name="Lanie J.A."/>
            <person name="Ng W.-L."/>
            <person name="Kazmierczak K.M."/>
            <person name="Andrzejewski T.M."/>
            <person name="Davidsen T.M."/>
            <person name="Wayne K.J."/>
            <person name="Tettelin H."/>
            <person name="Glass J.I."/>
            <person name="Rusch D."/>
            <person name="Podicherti R."/>
            <person name="Tsui H.-C.T."/>
            <person name="Winkler M.E."/>
        </authorList>
    </citation>
    <scope>NUCLEOTIDE SEQUENCE</scope>
</reference>
<dbReference type="EMBL" id="UINC01071018">
    <property type="protein sequence ID" value="SVC05616.1"/>
    <property type="molecule type" value="Genomic_DNA"/>
</dbReference>
<sequence>IRMRPRPDFPDRTPTTFDIWHAGDKDSHFRTSFVVGELRTSMNVRDPIIPRQTDQARPPIKEYRFGEQEEFPPTKARILNFASRMQEGQTWEISEFQAYGHGYALDAAYVSEIIDVGTSQPRFRRYFDLEDSDRPIALETIQTRDSDDDGTISIDELADTKVSSQFDPDANGSPVTWGRMRWHGKVEGDEADVQIRVRSGTSLDTHIYQRKVGRGVVSPFTGPFIVADWPATGSRLELSSYMQLPGLERTSVKDLPNNLVTDQDGNPGGWTPWTAPFDFRDGLVEKDVTTGGVLLPLPPLHRYIQFNLNFVSGEASGLSLDYVEFDFTSPVVSRGILAEIFPDTAAVLGLPT</sequence>
<dbReference type="InterPro" id="IPR018247">
    <property type="entry name" value="EF_Hand_1_Ca_BS"/>
</dbReference>
<evidence type="ECO:0000313" key="1">
    <source>
        <dbReference type="EMBL" id="SVC05616.1"/>
    </source>
</evidence>